<gene>
    <name evidence="5" type="ORF">BABINDRAFT_20086</name>
</gene>
<keyword evidence="3" id="KW-0862">Zinc</keyword>
<protein>
    <recommendedName>
        <fullName evidence="4">CMP/dCMP-type deaminase domain-containing protein</fullName>
    </recommendedName>
</protein>
<dbReference type="GO" id="GO:0052718">
    <property type="term" value="C:tRNA-specific adenosine-34 deaminase complex"/>
    <property type="evidence" value="ECO:0007669"/>
    <property type="project" value="EnsemblFungi"/>
</dbReference>
<feature type="non-terminal residue" evidence="5">
    <location>
        <position position="1"/>
    </location>
</feature>
<dbReference type="GO" id="GO:0002100">
    <property type="term" value="P:tRNA wobble adenosine to inosine editing"/>
    <property type="evidence" value="ECO:0007669"/>
    <property type="project" value="EnsemblFungi"/>
</dbReference>
<dbReference type="OrthoDB" id="1701769at2759"/>
<keyword evidence="2" id="KW-0378">Hydrolase</keyword>
<dbReference type="InterPro" id="IPR002125">
    <property type="entry name" value="CMP_dCMP_dom"/>
</dbReference>
<dbReference type="SUPFAM" id="SSF53927">
    <property type="entry name" value="Cytidine deaminase-like"/>
    <property type="match status" value="1"/>
</dbReference>
<dbReference type="GeneID" id="30149088"/>
<dbReference type="GO" id="GO:0008270">
    <property type="term" value="F:zinc ion binding"/>
    <property type="evidence" value="ECO:0007669"/>
    <property type="project" value="InterPro"/>
</dbReference>
<dbReference type="EMBL" id="KV454440">
    <property type="protein sequence ID" value="ODQ77433.1"/>
    <property type="molecule type" value="Genomic_DNA"/>
</dbReference>
<feature type="non-terminal residue" evidence="5">
    <location>
        <position position="208"/>
    </location>
</feature>
<dbReference type="GO" id="GO:0005634">
    <property type="term" value="C:nucleus"/>
    <property type="evidence" value="ECO:0007669"/>
    <property type="project" value="TreeGrafter"/>
</dbReference>
<sequence length="208" mass="23736">TDLSAHFQNMAYALLVAYKSLCLKEVPVGCIYYHTPTQKVIATGYNDTNASLCGTRHAEFIALEKILAQKQFKDNREVVEYMHGVVLYVTVEPCVMCASALKQLGLKKIYFGCLNDRFGGNGSVLNINRRQTPQDASTYVSYPGIFRLEAVLLLRQFYNQVNPNAPQPKIKKSYNVFKLEFPQLNYKLYTSRDEFVETYGEGRAHMYD</sequence>
<keyword evidence="6" id="KW-1185">Reference proteome</keyword>
<evidence type="ECO:0000256" key="3">
    <source>
        <dbReference type="ARBA" id="ARBA00022833"/>
    </source>
</evidence>
<dbReference type="AlphaFoldDB" id="A0A1E3QI92"/>
<dbReference type="STRING" id="984486.A0A1E3QI92"/>
<dbReference type="GO" id="GO:0052717">
    <property type="term" value="F:tRNA-specific adenosine-34 deaminase activity"/>
    <property type="evidence" value="ECO:0007669"/>
    <property type="project" value="TreeGrafter"/>
</dbReference>
<evidence type="ECO:0000256" key="2">
    <source>
        <dbReference type="ARBA" id="ARBA00022801"/>
    </source>
</evidence>
<dbReference type="PROSITE" id="PS51747">
    <property type="entry name" value="CYT_DCMP_DEAMINASES_2"/>
    <property type="match status" value="1"/>
</dbReference>
<dbReference type="RefSeq" id="XP_018982761.1">
    <property type="nucleotide sequence ID" value="XM_019131235.1"/>
</dbReference>
<evidence type="ECO:0000259" key="4">
    <source>
        <dbReference type="PROSITE" id="PS51747"/>
    </source>
</evidence>
<evidence type="ECO:0000313" key="6">
    <source>
        <dbReference type="Proteomes" id="UP000094336"/>
    </source>
</evidence>
<dbReference type="InterPro" id="IPR016192">
    <property type="entry name" value="APOBEC/CMP_deaminase_Zn-bd"/>
</dbReference>
<proteinExistence type="predicted"/>
<dbReference type="PANTHER" id="PTHR11079">
    <property type="entry name" value="CYTOSINE DEAMINASE FAMILY MEMBER"/>
    <property type="match status" value="1"/>
</dbReference>
<organism evidence="5 6">
    <name type="scientific">Babjeviella inositovora NRRL Y-12698</name>
    <dbReference type="NCBI Taxonomy" id="984486"/>
    <lineage>
        <taxon>Eukaryota</taxon>
        <taxon>Fungi</taxon>
        <taxon>Dikarya</taxon>
        <taxon>Ascomycota</taxon>
        <taxon>Saccharomycotina</taxon>
        <taxon>Pichiomycetes</taxon>
        <taxon>Serinales incertae sedis</taxon>
        <taxon>Babjeviella</taxon>
    </lineage>
</organism>
<dbReference type="InterPro" id="IPR016193">
    <property type="entry name" value="Cytidine_deaminase-like"/>
</dbReference>
<dbReference type="PROSITE" id="PS00903">
    <property type="entry name" value="CYT_DCMP_DEAMINASES_1"/>
    <property type="match status" value="1"/>
</dbReference>
<feature type="domain" description="CMP/dCMP-type deaminase" evidence="4">
    <location>
        <begin position="4"/>
        <end position="132"/>
    </location>
</feature>
<dbReference type="Proteomes" id="UP000094336">
    <property type="component" value="Unassembled WGS sequence"/>
</dbReference>
<evidence type="ECO:0000313" key="5">
    <source>
        <dbReference type="EMBL" id="ODQ77433.1"/>
    </source>
</evidence>
<dbReference type="GO" id="GO:0005737">
    <property type="term" value="C:cytoplasm"/>
    <property type="evidence" value="ECO:0007669"/>
    <property type="project" value="TreeGrafter"/>
</dbReference>
<dbReference type="PANTHER" id="PTHR11079:SF149">
    <property type="entry name" value="TRNA-SPECIFIC ADENOSINE DEAMINASE 2"/>
    <property type="match status" value="1"/>
</dbReference>
<name>A0A1E3QI92_9ASCO</name>
<reference evidence="6" key="1">
    <citation type="submission" date="2016-05" db="EMBL/GenBank/DDBJ databases">
        <title>Comparative genomics of biotechnologically important yeasts.</title>
        <authorList>
            <consortium name="DOE Joint Genome Institute"/>
            <person name="Riley R."/>
            <person name="Haridas S."/>
            <person name="Wolfe K.H."/>
            <person name="Lopes M.R."/>
            <person name="Hittinger C.T."/>
            <person name="Goker M."/>
            <person name="Salamov A."/>
            <person name="Wisecaver J."/>
            <person name="Long T.M."/>
            <person name="Aerts A.L."/>
            <person name="Barry K."/>
            <person name="Choi C."/>
            <person name="Clum A."/>
            <person name="Coughlan A.Y."/>
            <person name="Deshpande S."/>
            <person name="Douglass A.P."/>
            <person name="Hanson S.J."/>
            <person name="Klenk H.-P."/>
            <person name="Labutti K."/>
            <person name="Lapidus A."/>
            <person name="Lindquist E."/>
            <person name="Lipzen A."/>
            <person name="Meier-Kolthoff J.P."/>
            <person name="Ohm R.A."/>
            <person name="Otillar R.P."/>
            <person name="Pangilinan J."/>
            <person name="Peng Y."/>
            <person name="Rokas A."/>
            <person name="Rosa C.A."/>
            <person name="Scheuner C."/>
            <person name="Sibirny A.A."/>
            <person name="Slot J.C."/>
            <person name="Stielow J.B."/>
            <person name="Sun H."/>
            <person name="Kurtzman C.P."/>
            <person name="Blackwell M."/>
            <person name="Grigoriev I.V."/>
            <person name="Jeffries T.W."/>
        </authorList>
    </citation>
    <scope>NUCLEOTIDE SEQUENCE [LARGE SCALE GENOMIC DNA]</scope>
    <source>
        <strain evidence="6">NRRL Y-12698</strain>
    </source>
</reference>
<evidence type="ECO:0000256" key="1">
    <source>
        <dbReference type="ARBA" id="ARBA00022723"/>
    </source>
</evidence>
<dbReference type="Gene3D" id="3.40.140.10">
    <property type="entry name" value="Cytidine Deaminase, domain 2"/>
    <property type="match status" value="1"/>
</dbReference>
<keyword evidence="1" id="KW-0479">Metal-binding</keyword>
<accession>A0A1E3QI92</accession>
<dbReference type="Pfam" id="PF00383">
    <property type="entry name" value="dCMP_cyt_deam_1"/>
    <property type="match status" value="1"/>
</dbReference>
<dbReference type="CDD" id="cd01285">
    <property type="entry name" value="nucleoside_deaminase"/>
    <property type="match status" value="1"/>
</dbReference>